<reference evidence="3" key="1">
    <citation type="submission" date="2012-09" db="EMBL/GenBank/DDBJ databases">
        <title>Genome sequencing and comparative transcriptomics of race 1 and race 4 of banana pathogen: Fusarium oxysporum f. sp. cubense.</title>
        <authorList>
            <person name="Fang X."/>
            <person name="Huang J."/>
        </authorList>
    </citation>
    <scope>NUCLEOTIDE SEQUENCE [LARGE SCALE GENOMIC DNA]</scope>
    <source>
        <strain evidence="3">race 4</strain>
    </source>
</reference>
<evidence type="ECO:0000313" key="2">
    <source>
        <dbReference type="EMBL" id="EMT71091.1"/>
    </source>
</evidence>
<dbReference type="HOGENOM" id="CLU_170496_0_0_1"/>
<dbReference type="Proteomes" id="UP000016929">
    <property type="component" value="Unassembled WGS sequence"/>
</dbReference>
<feature type="chain" id="PRO_5004112508" evidence="1">
    <location>
        <begin position="18"/>
        <end position="99"/>
    </location>
</feature>
<protein>
    <submittedName>
        <fullName evidence="2">Uncharacterized protein</fullName>
    </submittedName>
</protein>
<dbReference type="EMBL" id="KB726307">
    <property type="protein sequence ID" value="EMT71091.1"/>
    <property type="molecule type" value="Genomic_DNA"/>
</dbReference>
<dbReference type="OrthoDB" id="4581360at2759"/>
<evidence type="ECO:0000313" key="3">
    <source>
        <dbReference type="Proteomes" id="UP000016929"/>
    </source>
</evidence>
<keyword evidence="1" id="KW-0732">Signal</keyword>
<reference evidence="3" key="2">
    <citation type="journal article" date="2014" name="PLoS ONE">
        <title>Genome and Transcriptome Analysis of the Fungal Pathogen Fusarium oxysporum f. sp. cubense Causing Banana Vascular Wilt Disease.</title>
        <authorList>
            <person name="Guo L."/>
            <person name="Han L."/>
            <person name="Yang L."/>
            <person name="Zeng H."/>
            <person name="Fan D."/>
            <person name="Zhu Y."/>
            <person name="Feng Y."/>
            <person name="Wang G."/>
            <person name="Peng C."/>
            <person name="Jiang X."/>
            <person name="Zhou D."/>
            <person name="Ni P."/>
            <person name="Liang C."/>
            <person name="Liu L."/>
            <person name="Wang J."/>
            <person name="Mao C."/>
            <person name="Fang X."/>
            <person name="Peng M."/>
            <person name="Huang J."/>
        </authorList>
    </citation>
    <scope>NUCLEOTIDE SEQUENCE [LARGE SCALE GENOMIC DNA]</scope>
    <source>
        <strain evidence="3">race 4</strain>
    </source>
</reference>
<dbReference type="AlphaFoldDB" id="N1S0B7"/>
<accession>N1S0B7</accession>
<sequence length="99" mass="10912">MKYSAVAILSLAQGIVAAPSFLEKIKGSKPKALSTDQDISLSIKFSQVPMQREEHQAVKSEICWLLCADKDINCPEGLVSYIYSIFHVSICPNQETVPL</sequence>
<name>N1S0B7_FUSC4</name>
<feature type="signal peptide" evidence="1">
    <location>
        <begin position="1"/>
        <end position="17"/>
    </location>
</feature>
<keyword evidence="3" id="KW-1185">Reference proteome</keyword>
<proteinExistence type="predicted"/>
<evidence type="ECO:0000256" key="1">
    <source>
        <dbReference type="SAM" id="SignalP"/>
    </source>
</evidence>
<gene>
    <name evidence="2" type="ORF">FOC4_g10009580</name>
</gene>
<organism evidence="2 3">
    <name type="scientific">Fusarium oxysporum f. sp. cubense (strain race 4)</name>
    <name type="common">Panama disease fungus</name>
    <dbReference type="NCBI Taxonomy" id="2502994"/>
    <lineage>
        <taxon>Eukaryota</taxon>
        <taxon>Fungi</taxon>
        <taxon>Dikarya</taxon>
        <taxon>Ascomycota</taxon>
        <taxon>Pezizomycotina</taxon>
        <taxon>Sordariomycetes</taxon>
        <taxon>Hypocreomycetidae</taxon>
        <taxon>Hypocreales</taxon>
        <taxon>Nectriaceae</taxon>
        <taxon>Fusarium</taxon>
        <taxon>Fusarium oxysporum species complex</taxon>
    </lineage>
</organism>